<dbReference type="PROSITE" id="PS51682">
    <property type="entry name" value="SAM_OMT_I"/>
    <property type="match status" value="1"/>
</dbReference>
<evidence type="ECO:0000256" key="2">
    <source>
        <dbReference type="ARBA" id="ARBA00022679"/>
    </source>
</evidence>
<dbReference type="PANTHER" id="PTHR10509">
    <property type="entry name" value="O-METHYLTRANSFERASE-RELATED"/>
    <property type="match status" value="1"/>
</dbReference>
<dbReference type="InterPro" id="IPR002935">
    <property type="entry name" value="SAM_O-MeTrfase"/>
</dbReference>
<dbReference type="PANTHER" id="PTHR10509:SF14">
    <property type="entry name" value="CAFFEOYL-COA O-METHYLTRANSFERASE 3-RELATED"/>
    <property type="match status" value="1"/>
</dbReference>
<evidence type="ECO:0000313" key="5">
    <source>
        <dbReference type="EMBL" id="KAK7444500.1"/>
    </source>
</evidence>
<sequence>MTETQQHVPRAERRFTLADWERSDLYHNSFLIPSGNEETDILERASKNSLDNGLPDIAVSKAQGKLLNLLVKSLGAKRVLEVGTLAGYSTIWLGRALPEDGDLVTLEIDEKHAKVAEENLSLADLSSKCKVILGPAYDSMVKLHPQVPFDFVFIDADKESNCQYFTEAKRLLKPGGVIVVDNVVRSGRVSDPNYSDPSIEGVRDLLKMLKDDKEVEATTIGTVGEKGYDGFIYAVRK</sequence>
<organism evidence="5 6">
    <name type="scientific">Marasmiellus scandens</name>
    <dbReference type="NCBI Taxonomy" id="2682957"/>
    <lineage>
        <taxon>Eukaryota</taxon>
        <taxon>Fungi</taxon>
        <taxon>Dikarya</taxon>
        <taxon>Basidiomycota</taxon>
        <taxon>Agaricomycotina</taxon>
        <taxon>Agaricomycetes</taxon>
        <taxon>Agaricomycetidae</taxon>
        <taxon>Agaricales</taxon>
        <taxon>Marasmiineae</taxon>
        <taxon>Omphalotaceae</taxon>
        <taxon>Marasmiellus</taxon>
    </lineage>
</organism>
<dbReference type="EMBL" id="JBANRG010000050">
    <property type="protein sequence ID" value="KAK7444500.1"/>
    <property type="molecule type" value="Genomic_DNA"/>
</dbReference>
<keyword evidence="1" id="KW-0489">Methyltransferase</keyword>
<gene>
    <name evidence="5" type="ORF">VKT23_015180</name>
</gene>
<evidence type="ECO:0000256" key="1">
    <source>
        <dbReference type="ARBA" id="ARBA00022603"/>
    </source>
</evidence>
<dbReference type="InterPro" id="IPR029063">
    <property type="entry name" value="SAM-dependent_MTases_sf"/>
</dbReference>
<dbReference type="Pfam" id="PF01596">
    <property type="entry name" value="Methyltransf_3"/>
    <property type="match status" value="1"/>
</dbReference>
<dbReference type="CDD" id="cd02440">
    <property type="entry name" value="AdoMet_MTases"/>
    <property type="match status" value="1"/>
</dbReference>
<evidence type="ECO:0000313" key="6">
    <source>
        <dbReference type="Proteomes" id="UP001498398"/>
    </source>
</evidence>
<keyword evidence="6" id="KW-1185">Reference proteome</keyword>
<comment type="caution">
    <text evidence="5">The sequence shown here is derived from an EMBL/GenBank/DDBJ whole genome shotgun (WGS) entry which is preliminary data.</text>
</comment>
<proteinExistence type="inferred from homology"/>
<comment type="similarity">
    <text evidence="4">Belongs to the class I-like SAM-binding methyltransferase superfamily. Cation-dependent O-methyltransferase family.</text>
</comment>
<accession>A0ABR1IY74</accession>
<protein>
    <recommendedName>
        <fullName evidence="7">O-methyltransferase</fullName>
    </recommendedName>
</protein>
<dbReference type="SUPFAM" id="SSF53335">
    <property type="entry name" value="S-adenosyl-L-methionine-dependent methyltransferases"/>
    <property type="match status" value="1"/>
</dbReference>
<keyword evidence="3" id="KW-0949">S-adenosyl-L-methionine</keyword>
<evidence type="ECO:0000256" key="4">
    <source>
        <dbReference type="ARBA" id="ARBA00023453"/>
    </source>
</evidence>
<evidence type="ECO:0000256" key="3">
    <source>
        <dbReference type="ARBA" id="ARBA00022691"/>
    </source>
</evidence>
<reference evidence="5 6" key="1">
    <citation type="submission" date="2024-01" db="EMBL/GenBank/DDBJ databases">
        <title>A draft genome for the cacao thread blight pathogen Marasmiellus scandens.</title>
        <authorList>
            <person name="Baruah I.K."/>
            <person name="Leung J."/>
            <person name="Bukari Y."/>
            <person name="Amoako-Attah I."/>
            <person name="Meinhardt L.W."/>
            <person name="Bailey B.A."/>
            <person name="Cohen S.P."/>
        </authorList>
    </citation>
    <scope>NUCLEOTIDE SEQUENCE [LARGE SCALE GENOMIC DNA]</scope>
    <source>
        <strain evidence="5 6">GH-19</strain>
    </source>
</reference>
<dbReference type="Proteomes" id="UP001498398">
    <property type="component" value="Unassembled WGS sequence"/>
</dbReference>
<dbReference type="Gene3D" id="3.40.50.150">
    <property type="entry name" value="Vaccinia Virus protein VP39"/>
    <property type="match status" value="1"/>
</dbReference>
<evidence type="ECO:0008006" key="7">
    <source>
        <dbReference type="Google" id="ProtNLM"/>
    </source>
</evidence>
<keyword evidence="2" id="KW-0808">Transferase</keyword>
<name>A0ABR1IY74_9AGAR</name>
<dbReference type="InterPro" id="IPR050362">
    <property type="entry name" value="Cation-dep_OMT"/>
</dbReference>